<dbReference type="EMBL" id="BRPL01000002">
    <property type="protein sequence ID" value="GLB47051.1"/>
    <property type="molecule type" value="Genomic_DNA"/>
</dbReference>
<comment type="caution">
    <text evidence="9">The sequence shown here is derived from an EMBL/GenBank/DDBJ whole genome shotgun (WGS) entry which is preliminary data.</text>
</comment>
<dbReference type="GO" id="GO:0005886">
    <property type="term" value="C:plasma membrane"/>
    <property type="evidence" value="ECO:0007669"/>
    <property type="project" value="UniProtKB-SubCell"/>
</dbReference>
<evidence type="ECO:0000256" key="2">
    <source>
        <dbReference type="ARBA" id="ARBA00009773"/>
    </source>
</evidence>
<accession>A0A9W6B1G6</accession>
<dbReference type="GO" id="GO:0055085">
    <property type="term" value="P:transmembrane transport"/>
    <property type="evidence" value="ECO:0007669"/>
    <property type="project" value="TreeGrafter"/>
</dbReference>
<keyword evidence="6 8" id="KW-1133">Transmembrane helix</keyword>
<feature type="transmembrane region" description="Helical" evidence="8">
    <location>
        <begin position="227"/>
        <end position="249"/>
    </location>
</feature>
<feature type="transmembrane region" description="Helical" evidence="8">
    <location>
        <begin position="34"/>
        <end position="60"/>
    </location>
</feature>
<protein>
    <submittedName>
        <fullName evidence="9">AI-2E family transporter</fullName>
    </submittedName>
</protein>
<evidence type="ECO:0000256" key="8">
    <source>
        <dbReference type="SAM" id="Phobius"/>
    </source>
</evidence>
<evidence type="ECO:0000256" key="7">
    <source>
        <dbReference type="ARBA" id="ARBA00023136"/>
    </source>
</evidence>
<proteinExistence type="inferred from homology"/>
<dbReference type="Proteomes" id="UP001144204">
    <property type="component" value="Unassembled WGS sequence"/>
</dbReference>
<keyword evidence="3" id="KW-0813">Transport</keyword>
<feature type="transmembrane region" description="Helical" evidence="8">
    <location>
        <begin position="169"/>
        <end position="191"/>
    </location>
</feature>
<dbReference type="RefSeq" id="WP_286136510.1">
    <property type="nucleotide sequence ID" value="NZ_BRPL01000002.1"/>
</dbReference>
<dbReference type="Pfam" id="PF01594">
    <property type="entry name" value="AI-2E_transport"/>
    <property type="match status" value="1"/>
</dbReference>
<feature type="transmembrane region" description="Helical" evidence="8">
    <location>
        <begin position="324"/>
        <end position="351"/>
    </location>
</feature>
<evidence type="ECO:0000256" key="1">
    <source>
        <dbReference type="ARBA" id="ARBA00004651"/>
    </source>
</evidence>
<dbReference type="PANTHER" id="PTHR21716:SF53">
    <property type="entry name" value="PERMEASE PERM-RELATED"/>
    <property type="match status" value="1"/>
</dbReference>
<feature type="transmembrane region" description="Helical" evidence="8">
    <location>
        <begin position="81"/>
        <end position="103"/>
    </location>
</feature>
<keyword evidence="7 8" id="KW-0472">Membrane</keyword>
<organism evidence="9 10">
    <name type="scientific">Philodulcilactobacillus myokoensis</name>
    <dbReference type="NCBI Taxonomy" id="2929573"/>
    <lineage>
        <taxon>Bacteria</taxon>
        <taxon>Bacillati</taxon>
        <taxon>Bacillota</taxon>
        <taxon>Bacilli</taxon>
        <taxon>Lactobacillales</taxon>
        <taxon>Lactobacillaceae</taxon>
        <taxon>Philodulcilactobacillus</taxon>
    </lineage>
</organism>
<gene>
    <name evidence="9" type="ORF">WR164_10300</name>
</gene>
<evidence type="ECO:0000256" key="6">
    <source>
        <dbReference type="ARBA" id="ARBA00022989"/>
    </source>
</evidence>
<evidence type="ECO:0000313" key="9">
    <source>
        <dbReference type="EMBL" id="GLB47051.1"/>
    </source>
</evidence>
<keyword evidence="4" id="KW-1003">Cell membrane</keyword>
<reference evidence="9" key="1">
    <citation type="submission" date="2022-07" db="EMBL/GenBank/DDBJ databases">
        <authorList>
            <person name="Kouya T."/>
            <person name="Ishiyama Y."/>
        </authorList>
    </citation>
    <scope>NUCLEOTIDE SEQUENCE</scope>
    <source>
        <strain evidence="9">WR16-4</strain>
    </source>
</reference>
<dbReference type="AlphaFoldDB" id="A0A9W6B1G6"/>
<dbReference type="InterPro" id="IPR002549">
    <property type="entry name" value="AI-2E-like"/>
</dbReference>
<keyword evidence="5 8" id="KW-0812">Transmembrane</keyword>
<comment type="similarity">
    <text evidence="2">Belongs to the autoinducer-2 exporter (AI-2E) (TC 2.A.86) family.</text>
</comment>
<reference evidence="9" key="2">
    <citation type="journal article" date="2023" name="PLoS ONE">
        <title>Philodulcilactobacillus myokoensis gen. nov., sp. nov., a fructophilic, acidophilic, and agar-phobic lactic acid bacterium isolated from fermented vegetable extracts.</title>
        <authorList>
            <person name="Kouya T."/>
            <person name="Ishiyama Y."/>
            <person name="Ohashi S."/>
            <person name="Kumakubo R."/>
            <person name="Yamazaki T."/>
            <person name="Otaki T."/>
        </authorList>
    </citation>
    <scope>NUCLEOTIDE SEQUENCE</scope>
    <source>
        <strain evidence="9">WR16-4</strain>
    </source>
</reference>
<feature type="transmembrane region" description="Helical" evidence="8">
    <location>
        <begin position="281"/>
        <end position="304"/>
    </location>
</feature>
<evidence type="ECO:0000256" key="3">
    <source>
        <dbReference type="ARBA" id="ARBA00022448"/>
    </source>
</evidence>
<dbReference type="PANTHER" id="PTHR21716">
    <property type="entry name" value="TRANSMEMBRANE PROTEIN"/>
    <property type="match status" value="1"/>
</dbReference>
<evidence type="ECO:0000313" key="10">
    <source>
        <dbReference type="Proteomes" id="UP001144204"/>
    </source>
</evidence>
<comment type="subcellular location">
    <subcellularLocation>
        <location evidence="1">Cell membrane</location>
        <topology evidence="1">Multi-pass membrane protein</topology>
    </subcellularLocation>
</comment>
<name>A0A9W6B1G6_9LACO</name>
<evidence type="ECO:0000256" key="5">
    <source>
        <dbReference type="ARBA" id="ARBA00022692"/>
    </source>
</evidence>
<keyword evidence="10" id="KW-1185">Reference proteome</keyword>
<feature type="transmembrane region" description="Helical" evidence="8">
    <location>
        <begin position="12"/>
        <end position="28"/>
    </location>
</feature>
<feature type="transmembrane region" description="Helical" evidence="8">
    <location>
        <begin position="255"/>
        <end position="274"/>
    </location>
</feature>
<evidence type="ECO:0000256" key="4">
    <source>
        <dbReference type="ARBA" id="ARBA00022475"/>
    </source>
</evidence>
<sequence length="375" mass="42387">MDIFNKLKQTPIIMWSLELLIVVAIIYLCTKMHFIFSPIGIFISAIFTPILISGFLYYMLNPIIKLLMKIKISKRKHVSRNWAVTIVFLLMIGIIIYILLSFLPHLISQVSNLIANIPHFTKMTETTVSKISKNNRNPYVGQFASKIQNYLYGYAQTFLSGFANSVGKIISMATSVVVMIVTVPVILFYMLKDGYKFIPSIERFIPKKHRSQTIKLLRKMSDTISHYIGGQMIECLFVGTFVSLGYFLIGQKYALLLGVFAGICNIMPYVGPYVGIIPSILVALSMSITQTIYVIIIVIIVQQIDGNLIYPNVIGKSLQIHPLTIIILLLASGNIAGLLGMILVIPVYAVIKVIIQYLYNIWQIQHEHDLNKFKL</sequence>